<dbReference type="EMBL" id="JAUSYA010000001">
    <property type="protein sequence ID" value="MDQ0685941.1"/>
    <property type="molecule type" value="Genomic_DNA"/>
</dbReference>
<dbReference type="Pfam" id="PF00483">
    <property type="entry name" value="NTP_transferase"/>
    <property type="match status" value="1"/>
</dbReference>
<reference evidence="12 13" key="1">
    <citation type="submission" date="2023-07" db="EMBL/GenBank/DDBJ databases">
        <title>Comparative genomics of wheat-associated soil bacteria to identify genetic determinants of phenazine resistance.</title>
        <authorList>
            <person name="Mouncey N."/>
        </authorList>
    </citation>
    <scope>NUCLEOTIDE SEQUENCE [LARGE SCALE GENOMIC DNA]</scope>
    <source>
        <strain evidence="12 13">W4I19-2</strain>
    </source>
</reference>
<evidence type="ECO:0000313" key="12">
    <source>
        <dbReference type="EMBL" id="MDQ0685941.1"/>
    </source>
</evidence>
<keyword evidence="6 10" id="KW-0548">Nucleotidyltransferase</keyword>
<evidence type="ECO:0000256" key="5">
    <source>
        <dbReference type="ARBA" id="ARBA00022679"/>
    </source>
</evidence>
<name>A0ABU0Q5K7_STRAH</name>
<sequence>MGWCFAPGIHVRSAYGDAVRGILLAGGTGSRLWPLTRSVSKQLLPVFDKPMIYYPLSTLVMAGVRDILIITTPEDQGQFRRLLGDGDELGLRLRYTVQKRPEGIAQAFLLGADFLGGESVALILGDNIFHGSGLGTRLALHGDLRGGRVFAYQVADPSAYGVVEFDDMGRAISIEEKPARPRSRYAVPGLYFYDNRAVGIARGLRPSARGELEITDLNRVYLEAGALQVTRLDRGTAWLDTGTFGSMVQASEFVRVIEERQGFKIGCLEEAVWRAGLVDDDRLRELARPLLKSGYGQYLLGLLEDSRQVVASPSAGHPLCDAHGPSGRKEAVV</sequence>
<keyword evidence="13" id="KW-1185">Reference proteome</keyword>
<comment type="cofactor">
    <cofactor evidence="1">
        <name>Mg(2+)</name>
        <dbReference type="ChEBI" id="CHEBI:18420"/>
    </cofactor>
</comment>
<dbReference type="CDD" id="cd02538">
    <property type="entry name" value="G1P_TT_short"/>
    <property type="match status" value="1"/>
</dbReference>
<comment type="catalytic activity">
    <reaction evidence="9 10">
        <text>dTTP + alpha-D-glucose 1-phosphate + H(+) = dTDP-alpha-D-glucose + diphosphate</text>
        <dbReference type="Rhea" id="RHEA:15225"/>
        <dbReference type="ChEBI" id="CHEBI:15378"/>
        <dbReference type="ChEBI" id="CHEBI:33019"/>
        <dbReference type="ChEBI" id="CHEBI:37568"/>
        <dbReference type="ChEBI" id="CHEBI:57477"/>
        <dbReference type="ChEBI" id="CHEBI:58601"/>
        <dbReference type="EC" id="2.7.7.24"/>
    </reaction>
</comment>
<dbReference type="PANTHER" id="PTHR43532">
    <property type="entry name" value="GLUCOSE-1-PHOSPHATE THYMIDYLYLTRANSFERASE"/>
    <property type="match status" value="1"/>
</dbReference>
<comment type="caution">
    <text evidence="12">The sequence shown here is derived from an EMBL/GenBank/DDBJ whole genome shotgun (WGS) entry which is preliminary data.</text>
</comment>
<evidence type="ECO:0000256" key="6">
    <source>
        <dbReference type="ARBA" id="ARBA00022695"/>
    </source>
</evidence>
<dbReference type="Proteomes" id="UP001243364">
    <property type="component" value="Unassembled WGS sequence"/>
</dbReference>
<proteinExistence type="inferred from homology"/>
<evidence type="ECO:0000256" key="3">
    <source>
        <dbReference type="ARBA" id="ARBA00012461"/>
    </source>
</evidence>
<evidence type="ECO:0000256" key="10">
    <source>
        <dbReference type="RuleBase" id="RU003706"/>
    </source>
</evidence>
<evidence type="ECO:0000256" key="2">
    <source>
        <dbReference type="ARBA" id="ARBA00010480"/>
    </source>
</evidence>
<gene>
    <name evidence="12" type="ORF">QFZ56_004904</name>
</gene>
<evidence type="ECO:0000256" key="4">
    <source>
        <dbReference type="ARBA" id="ARBA00017654"/>
    </source>
</evidence>
<evidence type="ECO:0000313" key="13">
    <source>
        <dbReference type="Proteomes" id="UP001243364"/>
    </source>
</evidence>
<organism evidence="12 13">
    <name type="scientific">Streptomyces achromogenes</name>
    <dbReference type="NCBI Taxonomy" id="67255"/>
    <lineage>
        <taxon>Bacteria</taxon>
        <taxon>Bacillati</taxon>
        <taxon>Actinomycetota</taxon>
        <taxon>Actinomycetes</taxon>
        <taxon>Kitasatosporales</taxon>
        <taxon>Streptomycetaceae</taxon>
        <taxon>Streptomyces</taxon>
    </lineage>
</organism>
<comment type="function">
    <text evidence="10">Catalyzes the formation of dTDP-glucose, from dTTP and glucose 1-phosphate, as well as its pyrophosphorolysis.</text>
</comment>
<feature type="domain" description="Nucleotidyl transferase" evidence="11">
    <location>
        <begin position="21"/>
        <end position="254"/>
    </location>
</feature>
<keyword evidence="5 10" id="KW-0808">Transferase</keyword>
<dbReference type="PANTHER" id="PTHR43532:SF1">
    <property type="entry name" value="GLUCOSE-1-PHOSPHATE THYMIDYLYLTRANSFERASE 1"/>
    <property type="match status" value="1"/>
</dbReference>
<dbReference type="EC" id="2.7.7.24" evidence="3 10"/>
<evidence type="ECO:0000259" key="11">
    <source>
        <dbReference type="Pfam" id="PF00483"/>
    </source>
</evidence>
<dbReference type="InterPro" id="IPR005907">
    <property type="entry name" value="G1P_thy_trans_s"/>
</dbReference>
<dbReference type="InterPro" id="IPR029044">
    <property type="entry name" value="Nucleotide-diphossugar_trans"/>
</dbReference>
<dbReference type="GO" id="GO:0008879">
    <property type="term" value="F:glucose-1-phosphate thymidylyltransferase activity"/>
    <property type="evidence" value="ECO:0007669"/>
    <property type="project" value="UniProtKB-EC"/>
</dbReference>
<comment type="similarity">
    <text evidence="2 10">Belongs to the glucose-1-phosphate thymidylyltransferase family.</text>
</comment>
<keyword evidence="8 10" id="KW-0460">Magnesium</keyword>
<evidence type="ECO:0000256" key="9">
    <source>
        <dbReference type="ARBA" id="ARBA00049336"/>
    </source>
</evidence>
<evidence type="ECO:0000256" key="7">
    <source>
        <dbReference type="ARBA" id="ARBA00022723"/>
    </source>
</evidence>
<dbReference type="Gene3D" id="3.90.550.10">
    <property type="entry name" value="Spore Coat Polysaccharide Biosynthesis Protein SpsA, Chain A"/>
    <property type="match status" value="1"/>
</dbReference>
<dbReference type="NCBIfam" id="TIGR01207">
    <property type="entry name" value="rmlA"/>
    <property type="match status" value="1"/>
</dbReference>
<evidence type="ECO:0000256" key="8">
    <source>
        <dbReference type="ARBA" id="ARBA00022842"/>
    </source>
</evidence>
<protein>
    <recommendedName>
        <fullName evidence="4 10">Glucose-1-phosphate thymidylyltransferase</fullName>
        <ecNumber evidence="3 10">2.7.7.24</ecNumber>
    </recommendedName>
</protein>
<dbReference type="SUPFAM" id="SSF53448">
    <property type="entry name" value="Nucleotide-diphospho-sugar transferases"/>
    <property type="match status" value="1"/>
</dbReference>
<dbReference type="InterPro" id="IPR005835">
    <property type="entry name" value="NTP_transferase_dom"/>
</dbReference>
<accession>A0ABU0Q5K7</accession>
<evidence type="ECO:0000256" key="1">
    <source>
        <dbReference type="ARBA" id="ARBA00001946"/>
    </source>
</evidence>
<keyword evidence="7 10" id="KW-0479">Metal-binding</keyword>